<evidence type="ECO:0008006" key="3">
    <source>
        <dbReference type="Google" id="ProtNLM"/>
    </source>
</evidence>
<dbReference type="AlphaFoldDB" id="A0A0H1R566"/>
<dbReference type="EMBL" id="LCYG01000087">
    <property type="protein sequence ID" value="KLK90350.1"/>
    <property type="molecule type" value="Genomic_DNA"/>
</dbReference>
<dbReference type="SUPFAM" id="SSF48452">
    <property type="entry name" value="TPR-like"/>
    <property type="match status" value="1"/>
</dbReference>
<comment type="caution">
    <text evidence="1">The sequence shown here is derived from an EMBL/GenBank/DDBJ whole genome shotgun (WGS) entry which is preliminary data.</text>
</comment>
<dbReference type="RefSeq" id="WP_047191959.1">
    <property type="nucleotide sequence ID" value="NZ_LCYG01000087.1"/>
</dbReference>
<dbReference type="InterPro" id="IPR011990">
    <property type="entry name" value="TPR-like_helical_dom_sf"/>
</dbReference>
<organism evidence="1 2">
    <name type="scientific">Microvirga vignae</name>
    <dbReference type="NCBI Taxonomy" id="1225564"/>
    <lineage>
        <taxon>Bacteria</taxon>
        <taxon>Pseudomonadati</taxon>
        <taxon>Pseudomonadota</taxon>
        <taxon>Alphaproteobacteria</taxon>
        <taxon>Hyphomicrobiales</taxon>
        <taxon>Methylobacteriaceae</taxon>
        <taxon>Microvirga</taxon>
    </lineage>
</organism>
<sequence length="216" mass="24545">MSDDNWFRNEAWNPEIAEQFQARLQRSRKKPQYLRIQASILAQTYPEAALTLLEQYFASEETFDLAQAYVDQATSYMAIGNIGAALSALEAAIARERAFPNVQTRAYLILPSIIAKHGLQERYSQALDILDAYRSKPTFPIDHYQWHGARALILSDQGKSAEAADAAMLALEASRRTDSGFRHHPDIGLVQNTSDDLGKRLKRIAHATTWWRSFFR</sequence>
<keyword evidence="2" id="KW-1185">Reference proteome</keyword>
<evidence type="ECO:0000313" key="1">
    <source>
        <dbReference type="EMBL" id="KLK90350.1"/>
    </source>
</evidence>
<evidence type="ECO:0000313" key="2">
    <source>
        <dbReference type="Proteomes" id="UP000035489"/>
    </source>
</evidence>
<dbReference type="OrthoDB" id="7594647at2"/>
<accession>A0A0H1R566</accession>
<dbReference type="Gene3D" id="1.25.40.10">
    <property type="entry name" value="Tetratricopeptide repeat domain"/>
    <property type="match status" value="1"/>
</dbReference>
<reference evidence="1 2" key="1">
    <citation type="submission" date="2015-05" db="EMBL/GenBank/DDBJ databases">
        <title>Draft genome sequence of Microvirga vignae strain BR3299, a novel nitrogen fixing bacteria isolated from Brazil semi-aired region.</title>
        <authorList>
            <person name="Zilli J.E."/>
            <person name="Passos S.R."/>
            <person name="Leite J."/>
            <person name="Baldani J.I."/>
            <person name="Xavier G.R."/>
            <person name="Rumjaneck N.G."/>
            <person name="Simoes-Araujo J.L."/>
        </authorList>
    </citation>
    <scope>NUCLEOTIDE SEQUENCE [LARGE SCALE GENOMIC DNA]</scope>
    <source>
        <strain evidence="1 2">BR3299</strain>
    </source>
</reference>
<protein>
    <recommendedName>
        <fullName evidence="3">Tetratricopeptide repeat protein</fullName>
    </recommendedName>
</protein>
<dbReference type="STRING" id="1225564.AA309_26155"/>
<name>A0A0H1R566_9HYPH</name>
<dbReference type="PATRIC" id="fig|1225564.3.peg.6815"/>
<dbReference type="Proteomes" id="UP000035489">
    <property type="component" value="Unassembled WGS sequence"/>
</dbReference>
<gene>
    <name evidence="1" type="ORF">AA309_26155</name>
</gene>
<proteinExistence type="predicted"/>